<dbReference type="GeneID" id="58788956"/>
<dbReference type="RefSeq" id="WP_009886031.1">
    <property type="nucleotide sequence ID" value="NC_021592.1"/>
</dbReference>
<sequence length="54" mass="6258">MEKLTEYDGVTTHCYVKSRKDGVLKLRAFCMKDTRPVVISPPEHYNFVVVVNNE</sequence>
<dbReference type="HOGENOM" id="CLU_3038883_0_0_2"/>
<evidence type="ECO:0000313" key="2">
    <source>
        <dbReference type="Proteomes" id="UP000014660"/>
    </source>
</evidence>
<dbReference type="KEGG" id="fac:FACI_IFERC01G0016"/>
<dbReference type="AlphaFoldDB" id="S0ALW2"/>
<dbReference type="Proteomes" id="UP000014660">
    <property type="component" value="Chromosome"/>
</dbReference>
<protein>
    <submittedName>
        <fullName evidence="1">Uncharacterized protein</fullName>
    </submittedName>
</protein>
<name>S0ALW2_FERAC</name>
<keyword evidence="2" id="KW-1185">Reference proteome</keyword>
<evidence type="ECO:0000313" key="1">
    <source>
        <dbReference type="EMBL" id="AGO59996.1"/>
    </source>
</evidence>
<dbReference type="EMBL" id="CP004145">
    <property type="protein sequence ID" value="AGO59996.1"/>
    <property type="molecule type" value="Genomic_DNA"/>
</dbReference>
<organism evidence="1 2">
    <name type="scientific">Ferroplasma acidarmanus Fer1</name>
    <dbReference type="NCBI Taxonomy" id="333146"/>
    <lineage>
        <taxon>Archaea</taxon>
        <taxon>Methanobacteriati</taxon>
        <taxon>Thermoplasmatota</taxon>
        <taxon>Thermoplasmata</taxon>
        <taxon>Thermoplasmatales</taxon>
        <taxon>Ferroplasmaceae</taxon>
        <taxon>Ferroplasma</taxon>
    </lineage>
</organism>
<gene>
    <name evidence="1" type="ORF">FACI_IFERC00001G0016</name>
</gene>
<reference evidence="1 2" key="1">
    <citation type="journal article" date="2007" name="Proc. Natl. Acad. Sci. U.S.A.">
        <title>Genome dynamics in a natural archaeal population.</title>
        <authorList>
            <person name="Allen E.E."/>
            <person name="Tyson G.W."/>
            <person name="Whitaker R.J."/>
            <person name="Detter J.C."/>
            <person name="Richardson P.M."/>
            <person name="Banfield J.F."/>
        </authorList>
    </citation>
    <scope>NUCLEOTIDE SEQUENCE [LARGE SCALE GENOMIC DNA]</scope>
    <source>
        <strain evidence="2">fer1</strain>
    </source>
</reference>
<accession>S0ALW2</accession>
<proteinExistence type="predicted"/>